<accession>A0A7G9A4I0</accession>
<organism evidence="1">
    <name type="scientific">Bacteriophage sp</name>
    <dbReference type="NCBI Taxonomy" id="38018"/>
    <lineage>
        <taxon>Viruses</taxon>
    </lineage>
</organism>
<evidence type="ECO:0000313" key="1">
    <source>
        <dbReference type="EMBL" id="QNL31653.1"/>
    </source>
</evidence>
<dbReference type="EMBL" id="MT840187">
    <property type="protein sequence ID" value="QNL31653.1"/>
    <property type="molecule type" value="Genomic_DNA"/>
</dbReference>
<proteinExistence type="predicted"/>
<sequence>MSVFPVFKITKMLRSPEEDMTDFIFLGQKYRLIARPVKYWKYFPWSQRFHGKKVFYQCPWLTFFSLR</sequence>
<name>A0A7G9A4I0_9VIRU</name>
<protein>
    <submittedName>
        <fullName evidence="1">Uncharacterized protein</fullName>
    </submittedName>
</protein>
<reference evidence="1" key="1">
    <citation type="submission" date="2020-07" db="EMBL/GenBank/DDBJ databases">
        <title>Dissolved microcystin release linked to lysis of a Microcystis spp. bloom in Lake Erie (USA) attributed to a novel cyanophage.</title>
        <authorList>
            <person name="McKindles K.M."/>
            <person name="Manes M.A."/>
            <person name="DeMarco J.R."/>
            <person name="McClure A."/>
            <person name="McKay R.M."/>
            <person name="Davis T.W."/>
            <person name="Bullerjahn G.S."/>
        </authorList>
    </citation>
    <scope>NUCLEOTIDE SEQUENCE</scope>
</reference>